<keyword evidence="1" id="KW-0472">Membrane</keyword>
<dbReference type="InterPro" id="IPR015915">
    <property type="entry name" value="Kelch-typ_b-propeller"/>
</dbReference>
<dbReference type="AlphaFoldDB" id="A0A562U786"/>
<dbReference type="Pfam" id="PF24681">
    <property type="entry name" value="Kelch_KLHDC2_KLHL20_DRC7"/>
    <property type="match status" value="1"/>
</dbReference>
<gene>
    <name evidence="2" type="ORF">JN11_01843</name>
</gene>
<feature type="transmembrane region" description="Helical" evidence="1">
    <location>
        <begin position="564"/>
        <end position="581"/>
    </location>
</feature>
<dbReference type="PANTHER" id="PTHR35807:SF1">
    <property type="entry name" value="TRANSCRIPTIONAL REGULATOR REDD"/>
    <property type="match status" value="1"/>
</dbReference>
<organism evidence="2 3">
    <name type="scientific">Mucilaginibacter frigoritolerans</name>
    <dbReference type="NCBI Taxonomy" id="652788"/>
    <lineage>
        <taxon>Bacteria</taxon>
        <taxon>Pseudomonadati</taxon>
        <taxon>Bacteroidota</taxon>
        <taxon>Sphingobacteriia</taxon>
        <taxon>Sphingobacteriales</taxon>
        <taxon>Sphingobacteriaceae</taxon>
        <taxon>Mucilaginibacter</taxon>
    </lineage>
</organism>
<dbReference type="Proteomes" id="UP000317010">
    <property type="component" value="Unassembled WGS sequence"/>
</dbReference>
<dbReference type="GO" id="GO:0003677">
    <property type="term" value="F:DNA binding"/>
    <property type="evidence" value="ECO:0007669"/>
    <property type="project" value="UniProtKB-KW"/>
</dbReference>
<evidence type="ECO:0000256" key="1">
    <source>
        <dbReference type="SAM" id="Phobius"/>
    </source>
</evidence>
<dbReference type="EMBL" id="VLLI01000004">
    <property type="protein sequence ID" value="TWJ01692.1"/>
    <property type="molecule type" value="Genomic_DNA"/>
</dbReference>
<dbReference type="Gene3D" id="2.120.10.80">
    <property type="entry name" value="Kelch-type beta propeller"/>
    <property type="match status" value="1"/>
</dbReference>
<evidence type="ECO:0000313" key="2">
    <source>
        <dbReference type="EMBL" id="TWJ01692.1"/>
    </source>
</evidence>
<keyword evidence="1" id="KW-1133">Transmembrane helix</keyword>
<dbReference type="SUPFAM" id="SSF75011">
    <property type="entry name" value="3-carboxy-cis,cis-mucoante lactonizing enzyme"/>
    <property type="match status" value="1"/>
</dbReference>
<proteinExistence type="predicted"/>
<keyword evidence="2" id="KW-0238">DNA-binding</keyword>
<name>A0A562U786_9SPHI</name>
<sequence length="847" mass="97388">MPESDNFLLVNIKFFRIAFCLLLFFKLNGAQAQGLMFNSNDSLLNKRTSYSVFYTNPPLFRDNLSIKFDLSLWDNKNLGYIFNLSSKNNSYSLSYLYFNGAGYLNFNIDRKSNKLKIPIPDSQLHKRKWVKVKVDFNLKDDKINIYIGDKLYHADHLGLEDTVTAKIVFGKNQYYTEVPDMAIKNLVVGNNQKSFSFPLTESAGTIVHNSDGDETGMVENPVWLINESYYWKLAYKHSFNQVAGLNFTPVDNKLFIFTRDSIIFYDSESGSIVSSAFKKQSPVPLLLGKSIFNTKEDKCYIYEVYHEHPTEPSVASLDMRSLTWNAIGKIEFKGQRHHHNIFFNSNQDSIYIFGGYGSYSYYNNFLKYNPAADQWEKVAFKGDTITPRFFSAVSNVNKADEVYLFGGYGNESGSQVVGGRQYYDLYCINLKNHTIKKCWDIHPHKDVFVPANNLVLSDDGNYFYAMCYPHEQFKTSIKLYRFSIKDGSYQVVSASIPVISERIESDINLFLNSKTNQLLCTLQEFTDPKKSIIKVYSLAYPPVSNAGYLSTGKWQAQSTAKLKYLAGLLLLMLAVALVWLYKRRRPQPLSTVIVEAENDLVIDEKPIAQKMNSVYLLGEFAVFDKKERDITHLFSPKIKQLFILILLNSKKNNGIVSKKISQLLWPDKDISKSKNIKGVTFNHLRNAIGDIDGIELSFLNDNYIFNINAPFFCDYYAVIDTLKKTGDEKEALITDCFEMINRGAFLSDMTDVWLDDFKADYEELLMNGLLPQLQKLYVDENYKVVLEISKAILNTDPFNDTALKYQLKSYRRLKGIDYSKKIYDQFVAEYKKSLGVDYPFSLDKILQ</sequence>
<dbReference type="PANTHER" id="PTHR35807">
    <property type="entry name" value="TRANSCRIPTIONAL REGULATOR REDD-RELATED"/>
    <property type="match status" value="1"/>
</dbReference>
<keyword evidence="1" id="KW-0812">Transmembrane</keyword>
<dbReference type="InterPro" id="IPR051677">
    <property type="entry name" value="AfsR-DnrI-RedD_regulator"/>
</dbReference>
<dbReference type="OrthoDB" id="1110630at2"/>
<accession>A0A562U786</accession>
<keyword evidence="3" id="KW-1185">Reference proteome</keyword>
<dbReference type="GO" id="GO:0006355">
    <property type="term" value="P:regulation of DNA-templated transcription"/>
    <property type="evidence" value="ECO:0007669"/>
    <property type="project" value="TreeGrafter"/>
</dbReference>
<reference evidence="2 3" key="1">
    <citation type="submission" date="2019-07" db="EMBL/GenBank/DDBJ databases">
        <title>Genomic Encyclopedia of Archaeal and Bacterial Type Strains, Phase II (KMG-II): from individual species to whole genera.</title>
        <authorList>
            <person name="Goeker M."/>
        </authorList>
    </citation>
    <scope>NUCLEOTIDE SEQUENCE [LARGE SCALE GENOMIC DNA]</scope>
    <source>
        <strain evidence="2 3">ATCC BAA-1854</strain>
    </source>
</reference>
<evidence type="ECO:0000313" key="3">
    <source>
        <dbReference type="Proteomes" id="UP000317010"/>
    </source>
</evidence>
<comment type="caution">
    <text evidence="2">The sequence shown here is derived from an EMBL/GenBank/DDBJ whole genome shotgun (WGS) entry which is preliminary data.</text>
</comment>
<protein>
    <submittedName>
        <fullName evidence="2">DNA-binding SARP family transcriptional activator</fullName>
    </submittedName>
</protein>
<dbReference type="SUPFAM" id="SSF117281">
    <property type="entry name" value="Kelch motif"/>
    <property type="match status" value="1"/>
</dbReference>
<dbReference type="RefSeq" id="WP_144911822.1">
    <property type="nucleotide sequence ID" value="NZ_VLLI01000004.1"/>
</dbReference>